<proteinExistence type="inferred from homology"/>
<dbReference type="PANTHER" id="PTHR12385:SF14">
    <property type="entry name" value="CHOLINE TRANSPORTER-LIKE 2"/>
    <property type="match status" value="1"/>
</dbReference>
<dbReference type="Proteomes" id="UP000015104">
    <property type="component" value="Unassembled WGS sequence"/>
</dbReference>
<name>A0A158P567_TETUR</name>
<evidence type="ECO:0000256" key="5">
    <source>
        <dbReference type="ARBA" id="ARBA00023136"/>
    </source>
</evidence>
<dbReference type="PANTHER" id="PTHR12385">
    <property type="entry name" value="CHOLINE TRANSPORTER-LIKE (SLC FAMILY 44)"/>
    <property type="match status" value="1"/>
</dbReference>
<sequence length="107" mass="12596">MLEKFMRFLNTDAYIMIAVHGQSFLPAAKEAFFFLLRNVVRVAVLDKVADYLLMIGKLGFTLNTAMIKVCIIRGYKEFKSIAGKVLERRSECWGRFEFYWDMSFDRF</sequence>
<dbReference type="EnsemblMetazoa" id="tetur15g02480.1">
    <property type="protein sequence ID" value="tetur15g02480.1"/>
    <property type="gene ID" value="tetur15g02480"/>
</dbReference>
<evidence type="ECO:0000256" key="7">
    <source>
        <dbReference type="RuleBase" id="RU368066"/>
    </source>
</evidence>
<keyword evidence="6" id="KW-0325">Glycoprotein</keyword>
<dbReference type="InterPro" id="IPR007603">
    <property type="entry name" value="Choline_transptr-like"/>
</dbReference>
<keyword evidence="4" id="KW-1133">Transmembrane helix</keyword>
<dbReference type="GO" id="GO:0005886">
    <property type="term" value="C:plasma membrane"/>
    <property type="evidence" value="ECO:0007669"/>
    <property type="project" value="UniProtKB-SubCell"/>
</dbReference>
<dbReference type="Pfam" id="PF04515">
    <property type="entry name" value="Choline_transpo"/>
    <property type="match status" value="1"/>
</dbReference>
<keyword evidence="5" id="KW-0472">Membrane</keyword>
<reference evidence="9" key="1">
    <citation type="submission" date="2011-08" db="EMBL/GenBank/DDBJ databases">
        <authorList>
            <person name="Rombauts S."/>
        </authorList>
    </citation>
    <scope>NUCLEOTIDE SEQUENCE</scope>
    <source>
        <strain evidence="9">London</strain>
    </source>
</reference>
<evidence type="ECO:0000313" key="9">
    <source>
        <dbReference type="Proteomes" id="UP000015104"/>
    </source>
</evidence>
<reference evidence="8" key="2">
    <citation type="submission" date="2016-04" db="UniProtKB">
        <authorList>
            <consortium name="EnsemblMetazoa"/>
        </authorList>
    </citation>
    <scope>IDENTIFICATION</scope>
</reference>
<accession>A0A158P567</accession>
<evidence type="ECO:0000313" key="8">
    <source>
        <dbReference type="EnsemblMetazoa" id="tetur15g02480.1"/>
    </source>
</evidence>
<organism evidence="8 9">
    <name type="scientific">Tetranychus urticae</name>
    <name type="common">Two-spotted spider mite</name>
    <dbReference type="NCBI Taxonomy" id="32264"/>
    <lineage>
        <taxon>Eukaryota</taxon>
        <taxon>Metazoa</taxon>
        <taxon>Ecdysozoa</taxon>
        <taxon>Arthropoda</taxon>
        <taxon>Chelicerata</taxon>
        <taxon>Arachnida</taxon>
        <taxon>Acari</taxon>
        <taxon>Acariformes</taxon>
        <taxon>Trombidiformes</taxon>
        <taxon>Prostigmata</taxon>
        <taxon>Eleutherengona</taxon>
        <taxon>Raphignathae</taxon>
        <taxon>Tetranychoidea</taxon>
        <taxon>Tetranychidae</taxon>
        <taxon>Tetranychus</taxon>
    </lineage>
</organism>
<comment type="function">
    <text evidence="7">Choline transporter.</text>
</comment>
<dbReference type="EMBL" id="CAEY01000249">
    <property type="status" value="NOT_ANNOTATED_CDS"/>
    <property type="molecule type" value="Genomic_DNA"/>
</dbReference>
<evidence type="ECO:0000256" key="1">
    <source>
        <dbReference type="ARBA" id="ARBA00004141"/>
    </source>
</evidence>
<keyword evidence="9" id="KW-1185">Reference proteome</keyword>
<dbReference type="GO" id="GO:0022857">
    <property type="term" value="F:transmembrane transporter activity"/>
    <property type="evidence" value="ECO:0007669"/>
    <property type="project" value="UniProtKB-UniRule"/>
</dbReference>
<evidence type="ECO:0000256" key="2">
    <source>
        <dbReference type="ARBA" id="ARBA00007168"/>
    </source>
</evidence>
<protein>
    <recommendedName>
        <fullName evidence="7">Choline transporter-like protein</fullName>
    </recommendedName>
</protein>
<evidence type="ECO:0000256" key="3">
    <source>
        <dbReference type="ARBA" id="ARBA00022692"/>
    </source>
</evidence>
<evidence type="ECO:0000256" key="4">
    <source>
        <dbReference type="ARBA" id="ARBA00022989"/>
    </source>
</evidence>
<keyword evidence="3" id="KW-0812">Transmembrane</keyword>
<evidence type="ECO:0000256" key="6">
    <source>
        <dbReference type="ARBA" id="ARBA00023180"/>
    </source>
</evidence>
<dbReference type="AlphaFoldDB" id="A0A158P567"/>
<comment type="similarity">
    <text evidence="2 7">Belongs to the CTL (choline transporter-like) family.</text>
</comment>
<comment type="subcellular location">
    <subcellularLocation>
        <location evidence="7">Cell membrane</location>
        <topology evidence="7">Multi-pass membrane protein</topology>
    </subcellularLocation>
    <subcellularLocation>
        <location evidence="1">Membrane</location>
        <topology evidence="1">Multi-pass membrane protein</topology>
    </subcellularLocation>
</comment>